<dbReference type="EMBL" id="JAGSPJ010000001">
    <property type="protein sequence ID" value="MBR7798877.1"/>
    <property type="molecule type" value="Genomic_DNA"/>
</dbReference>
<dbReference type="Gene3D" id="1.10.260.40">
    <property type="entry name" value="lambda repressor-like DNA-binding domains"/>
    <property type="match status" value="1"/>
</dbReference>
<feature type="domain" description="HTH cro/C1-type" evidence="2">
    <location>
        <begin position="16"/>
        <end position="70"/>
    </location>
</feature>
<dbReference type="SUPFAM" id="SSF47413">
    <property type="entry name" value="lambda repressor-like DNA-binding domains"/>
    <property type="match status" value="1"/>
</dbReference>
<keyword evidence="1" id="KW-0238">DNA-binding</keyword>
<evidence type="ECO:0000313" key="3">
    <source>
        <dbReference type="EMBL" id="MBR7798877.1"/>
    </source>
</evidence>
<protein>
    <submittedName>
        <fullName evidence="3">Helix-turn-helix transcriptional regulator</fullName>
    </submittedName>
</protein>
<dbReference type="InterPro" id="IPR010982">
    <property type="entry name" value="Lambda_DNA-bd_dom_sf"/>
</dbReference>
<evidence type="ECO:0000313" key="4">
    <source>
        <dbReference type="Proteomes" id="UP000678545"/>
    </source>
</evidence>
<evidence type="ECO:0000256" key="1">
    <source>
        <dbReference type="ARBA" id="ARBA00023125"/>
    </source>
</evidence>
<dbReference type="AlphaFoldDB" id="A0A941E081"/>
<organism evidence="3 4">
    <name type="scientific">Undibacterium fentianense</name>
    <dbReference type="NCBI Taxonomy" id="2828728"/>
    <lineage>
        <taxon>Bacteria</taxon>
        <taxon>Pseudomonadati</taxon>
        <taxon>Pseudomonadota</taxon>
        <taxon>Betaproteobacteria</taxon>
        <taxon>Burkholderiales</taxon>
        <taxon>Oxalobacteraceae</taxon>
        <taxon>Undibacterium</taxon>
    </lineage>
</organism>
<dbReference type="PROSITE" id="PS50943">
    <property type="entry name" value="HTH_CROC1"/>
    <property type="match status" value="1"/>
</dbReference>
<accession>A0A941E081</accession>
<dbReference type="CDD" id="cd00093">
    <property type="entry name" value="HTH_XRE"/>
    <property type="match status" value="1"/>
</dbReference>
<dbReference type="InterPro" id="IPR050807">
    <property type="entry name" value="TransReg_Diox_bact_type"/>
</dbReference>
<dbReference type="GO" id="GO:0003677">
    <property type="term" value="F:DNA binding"/>
    <property type="evidence" value="ECO:0007669"/>
    <property type="project" value="UniProtKB-KW"/>
</dbReference>
<reference evidence="3" key="1">
    <citation type="submission" date="2021-04" db="EMBL/GenBank/DDBJ databases">
        <title>novel species isolated from subtropical streams in China.</title>
        <authorList>
            <person name="Lu H."/>
        </authorList>
    </citation>
    <scope>NUCLEOTIDE SEQUENCE</scope>
    <source>
        <strain evidence="3">FT137W</strain>
    </source>
</reference>
<dbReference type="GO" id="GO:0005829">
    <property type="term" value="C:cytosol"/>
    <property type="evidence" value="ECO:0007669"/>
    <property type="project" value="TreeGrafter"/>
</dbReference>
<name>A0A941E081_9BURK</name>
<keyword evidence="4" id="KW-1185">Reference proteome</keyword>
<dbReference type="PANTHER" id="PTHR46797:SF1">
    <property type="entry name" value="METHYLPHOSPHONATE SYNTHASE"/>
    <property type="match status" value="1"/>
</dbReference>
<dbReference type="SMART" id="SM00530">
    <property type="entry name" value="HTH_XRE"/>
    <property type="match status" value="1"/>
</dbReference>
<dbReference type="RefSeq" id="WP_212674001.1">
    <property type="nucleotide sequence ID" value="NZ_JAGSPJ010000001.1"/>
</dbReference>
<gene>
    <name evidence="3" type="ORF">KDM90_02495</name>
</gene>
<dbReference type="InterPro" id="IPR001387">
    <property type="entry name" value="Cro/C1-type_HTH"/>
</dbReference>
<dbReference type="Pfam" id="PF01381">
    <property type="entry name" value="HTH_3"/>
    <property type="match status" value="1"/>
</dbReference>
<comment type="caution">
    <text evidence="3">The sequence shown here is derived from an EMBL/GenBank/DDBJ whole genome shotgun (WGS) entry which is preliminary data.</text>
</comment>
<evidence type="ECO:0000259" key="2">
    <source>
        <dbReference type="PROSITE" id="PS50943"/>
    </source>
</evidence>
<dbReference type="PANTHER" id="PTHR46797">
    <property type="entry name" value="HTH-TYPE TRANSCRIPTIONAL REGULATOR"/>
    <property type="match status" value="1"/>
</dbReference>
<sequence length="114" mass="12851">MKVNEKTLAKGIGHAISKRRIASGLTQEDVAERLGVGNEAISRMERGSVIPTILRLVELAEIFDCPIGELLFETSNRPEDQAQVITKMLEKLTLNDRIIVLDILEKLTDRLRRK</sequence>
<proteinExistence type="predicted"/>
<dbReference type="Proteomes" id="UP000678545">
    <property type="component" value="Unassembled WGS sequence"/>
</dbReference>
<dbReference type="GO" id="GO:0003700">
    <property type="term" value="F:DNA-binding transcription factor activity"/>
    <property type="evidence" value="ECO:0007669"/>
    <property type="project" value="TreeGrafter"/>
</dbReference>